<evidence type="ECO:0000313" key="4">
    <source>
        <dbReference type="Proteomes" id="UP001275084"/>
    </source>
</evidence>
<dbReference type="CDD" id="cd09917">
    <property type="entry name" value="F-box_SF"/>
    <property type="match status" value="1"/>
</dbReference>
<comment type="caution">
    <text evidence="3">The sequence shown here is derived from an EMBL/GenBank/DDBJ whole genome shotgun (WGS) entry which is preliminary data.</text>
</comment>
<reference evidence="3" key="1">
    <citation type="journal article" date="2023" name="Mol. Phylogenet. Evol.">
        <title>Genome-scale phylogeny and comparative genomics of the fungal order Sordariales.</title>
        <authorList>
            <person name="Hensen N."/>
            <person name="Bonometti L."/>
            <person name="Westerberg I."/>
            <person name="Brannstrom I.O."/>
            <person name="Guillou S."/>
            <person name="Cros-Aarteil S."/>
            <person name="Calhoun S."/>
            <person name="Haridas S."/>
            <person name="Kuo A."/>
            <person name="Mondo S."/>
            <person name="Pangilinan J."/>
            <person name="Riley R."/>
            <person name="LaButti K."/>
            <person name="Andreopoulos B."/>
            <person name="Lipzen A."/>
            <person name="Chen C."/>
            <person name="Yan M."/>
            <person name="Daum C."/>
            <person name="Ng V."/>
            <person name="Clum A."/>
            <person name="Steindorff A."/>
            <person name="Ohm R.A."/>
            <person name="Martin F."/>
            <person name="Silar P."/>
            <person name="Natvig D.O."/>
            <person name="Lalanne C."/>
            <person name="Gautier V."/>
            <person name="Ament-Velasquez S.L."/>
            <person name="Kruys A."/>
            <person name="Hutchinson M.I."/>
            <person name="Powell A.J."/>
            <person name="Barry K."/>
            <person name="Miller A.N."/>
            <person name="Grigoriev I.V."/>
            <person name="Debuchy R."/>
            <person name="Gladieux P."/>
            <person name="Hiltunen Thoren M."/>
            <person name="Johannesson H."/>
        </authorList>
    </citation>
    <scope>NUCLEOTIDE SEQUENCE</scope>
    <source>
        <strain evidence="3">CBS 955.72</strain>
    </source>
</reference>
<evidence type="ECO:0000256" key="1">
    <source>
        <dbReference type="SAM" id="MobiDB-lite"/>
    </source>
</evidence>
<protein>
    <recommendedName>
        <fullName evidence="2">F-box domain-containing protein</fullName>
    </recommendedName>
</protein>
<dbReference type="EMBL" id="JAUIQD010000005">
    <property type="protein sequence ID" value="KAK3349238.1"/>
    <property type="molecule type" value="Genomic_DNA"/>
</dbReference>
<name>A0AAJ0MC84_9PEZI</name>
<gene>
    <name evidence="3" type="ORF">B0T25DRAFT_456992</name>
</gene>
<dbReference type="PROSITE" id="PS50181">
    <property type="entry name" value="FBOX"/>
    <property type="match status" value="1"/>
</dbReference>
<dbReference type="SUPFAM" id="SSF81383">
    <property type="entry name" value="F-box domain"/>
    <property type="match status" value="1"/>
</dbReference>
<dbReference type="Proteomes" id="UP001275084">
    <property type="component" value="Unassembled WGS sequence"/>
</dbReference>
<dbReference type="InterPro" id="IPR036047">
    <property type="entry name" value="F-box-like_dom_sf"/>
</dbReference>
<dbReference type="Gene3D" id="1.20.1280.50">
    <property type="match status" value="1"/>
</dbReference>
<dbReference type="AlphaFoldDB" id="A0AAJ0MC84"/>
<dbReference type="InterPro" id="IPR001810">
    <property type="entry name" value="F-box_dom"/>
</dbReference>
<sequence>MRSLLPSRRKSPPVPTQGWHEIHQATVDFFGRLPVELLLAIFTHFSTPADVLSALNVCRSWRRILLSADIWPPLAERFAPGLAFHIRTCSPPTSATRAKNELDTGEGDGEGQAFHSALLQQHLRSSGHFSAAAHYTLRLNLASPSPSTSSSSSNLGTKDSGRCFTLSKALPVSAGGVHGLSAVPGLDPSPAAETEHVARLKLYSHGRVAWWPEGWHMPYFAVVDDLRSRTRRMYLFPFQHRAPTGSGGFGMVGGGGGGGGGNDGLRGDQQRGWKTAMGEVLFVIGQEDAGVCVWHLERDEMRRVELPGAFDRCVVQGERLLFVGRRAAEVWTWSWSCSDGGVELVDASAQGCYAAGPVIMGGQMVLGDPRPAPKIGLRFRDTDVKLDFILHPTDTKVVFVVTYDEVDLVVHELTTGRVTDRVVLPRDHLAYRVLQRSRSTETVQYLRHERCDAYGGYCLATAWLGLYPVCGGDCAYVGGIGSVVFNVHTKRFAAYVHHAVYQRTPEAHLWNGLLAVGVCSRHGGLSNDTGSVEPAVVLLKACDRHTHCELSLQLGDPLPTRRSITAQGNLRFTPPSTDDGMRPRPQHLDRVVYALATGSDGKYGMSELGWLDVMTAEWLHGDDKTLIYVTGKEYTVWVFGEDGHKIEERKGGRSWRERWRRIVD</sequence>
<accession>A0AAJ0MC84</accession>
<dbReference type="Pfam" id="PF12937">
    <property type="entry name" value="F-box-like"/>
    <property type="match status" value="1"/>
</dbReference>
<evidence type="ECO:0000313" key="3">
    <source>
        <dbReference type="EMBL" id="KAK3349238.1"/>
    </source>
</evidence>
<proteinExistence type="predicted"/>
<organism evidence="3 4">
    <name type="scientific">Lasiosphaeria hispida</name>
    <dbReference type="NCBI Taxonomy" id="260671"/>
    <lineage>
        <taxon>Eukaryota</taxon>
        <taxon>Fungi</taxon>
        <taxon>Dikarya</taxon>
        <taxon>Ascomycota</taxon>
        <taxon>Pezizomycotina</taxon>
        <taxon>Sordariomycetes</taxon>
        <taxon>Sordariomycetidae</taxon>
        <taxon>Sordariales</taxon>
        <taxon>Lasiosphaeriaceae</taxon>
        <taxon>Lasiosphaeria</taxon>
    </lineage>
</organism>
<feature type="region of interest" description="Disordered" evidence="1">
    <location>
        <begin position="92"/>
        <end position="111"/>
    </location>
</feature>
<dbReference type="SMART" id="SM00256">
    <property type="entry name" value="FBOX"/>
    <property type="match status" value="1"/>
</dbReference>
<reference evidence="3" key="2">
    <citation type="submission" date="2023-06" db="EMBL/GenBank/DDBJ databases">
        <authorList>
            <consortium name="Lawrence Berkeley National Laboratory"/>
            <person name="Haridas S."/>
            <person name="Hensen N."/>
            <person name="Bonometti L."/>
            <person name="Westerberg I."/>
            <person name="Brannstrom I.O."/>
            <person name="Guillou S."/>
            <person name="Cros-Aarteil S."/>
            <person name="Calhoun S."/>
            <person name="Kuo A."/>
            <person name="Mondo S."/>
            <person name="Pangilinan J."/>
            <person name="Riley R."/>
            <person name="Labutti K."/>
            <person name="Andreopoulos B."/>
            <person name="Lipzen A."/>
            <person name="Chen C."/>
            <person name="Yanf M."/>
            <person name="Daum C."/>
            <person name="Ng V."/>
            <person name="Clum A."/>
            <person name="Steindorff A."/>
            <person name="Ohm R."/>
            <person name="Martin F."/>
            <person name="Silar P."/>
            <person name="Natvig D."/>
            <person name="Lalanne C."/>
            <person name="Gautier V."/>
            <person name="Ament-Velasquez S.L."/>
            <person name="Kruys A."/>
            <person name="Hutchinson M.I."/>
            <person name="Powell A.J."/>
            <person name="Barry K."/>
            <person name="Miller A.N."/>
            <person name="Grigoriev I.V."/>
            <person name="Debuchy R."/>
            <person name="Gladieux P."/>
            <person name="Thoren M.H."/>
            <person name="Johannesson H."/>
        </authorList>
    </citation>
    <scope>NUCLEOTIDE SEQUENCE</scope>
    <source>
        <strain evidence="3">CBS 955.72</strain>
    </source>
</reference>
<keyword evidence="4" id="KW-1185">Reference proteome</keyword>
<feature type="domain" description="F-box" evidence="2">
    <location>
        <begin position="27"/>
        <end position="74"/>
    </location>
</feature>
<evidence type="ECO:0000259" key="2">
    <source>
        <dbReference type="PROSITE" id="PS50181"/>
    </source>
</evidence>